<evidence type="ECO:0000313" key="2">
    <source>
        <dbReference type="Proteomes" id="UP001150603"/>
    </source>
</evidence>
<sequence>MGFERSNSISNVANAFGGFQAHNFAQQQQQQQQQAYLQQQQQQQPRPNMSEFPSLGSPPGLSAAMAAQQQQQQQQLYRAIAAARGGDRQTEFASKPNLSASDFPSLAESVEHDPNAPNAGDSATLGAVGDQQAMSGERPPIGKTGSIDATDRYGMLGMLATNDYGFDTSKFGLPLPSAGPLYPTFGSPWADQSQTYGLIEPDFKLPACYNQHQPPAVVSKIPSLQDETLFYVFYTVPRSELQLAAADELYRRQWRYHKELRLWLTKDPDSRPTAQTPRGEQGVFIFFDTNVWQKVKKEFLILYELLEDKGSEAAARTGAQSVPPAQGLQDQQDSAALAAQQQQQQQFQQQQQQAGSWQSTQQMMAAGGSGSGAQNAAVQQQLMMLRQRQESMQAMRNMGNPAGAGAGVAVSFAGQMPMVSGAQMNDAMFNPAVAAMAAAHGMVPPHMEGSVGNTTGASNAQVSSSIAEDVAAASMM</sequence>
<evidence type="ECO:0000313" key="1">
    <source>
        <dbReference type="EMBL" id="KAJ1951154.1"/>
    </source>
</evidence>
<keyword evidence="2" id="KW-1185">Reference proteome</keyword>
<name>A0ACC1JHC7_9FUNG</name>
<accession>A0ACC1JHC7</accession>
<protein>
    <submittedName>
        <fullName evidence="1">Transcriptional regulator</fullName>
    </submittedName>
</protein>
<dbReference type="Proteomes" id="UP001150603">
    <property type="component" value="Unassembled WGS sequence"/>
</dbReference>
<proteinExistence type="predicted"/>
<reference evidence="1" key="1">
    <citation type="submission" date="2022-07" db="EMBL/GenBank/DDBJ databases">
        <title>Phylogenomic reconstructions and comparative analyses of Kickxellomycotina fungi.</title>
        <authorList>
            <person name="Reynolds N.K."/>
            <person name="Stajich J.E."/>
            <person name="Barry K."/>
            <person name="Grigoriev I.V."/>
            <person name="Crous P."/>
            <person name="Smith M.E."/>
        </authorList>
    </citation>
    <scope>NUCLEOTIDE SEQUENCE</scope>
    <source>
        <strain evidence="1">NRRL 5244</strain>
    </source>
</reference>
<organism evidence="1 2">
    <name type="scientific">Linderina macrospora</name>
    <dbReference type="NCBI Taxonomy" id="4868"/>
    <lineage>
        <taxon>Eukaryota</taxon>
        <taxon>Fungi</taxon>
        <taxon>Fungi incertae sedis</taxon>
        <taxon>Zoopagomycota</taxon>
        <taxon>Kickxellomycotina</taxon>
        <taxon>Kickxellomycetes</taxon>
        <taxon>Kickxellales</taxon>
        <taxon>Kickxellaceae</taxon>
        <taxon>Linderina</taxon>
    </lineage>
</organism>
<gene>
    <name evidence="1" type="primary">CDC36</name>
    <name evidence="1" type="ORF">FBU59_000328</name>
</gene>
<dbReference type="EMBL" id="JANBPW010000051">
    <property type="protein sequence ID" value="KAJ1951154.1"/>
    <property type="molecule type" value="Genomic_DNA"/>
</dbReference>
<comment type="caution">
    <text evidence="1">The sequence shown here is derived from an EMBL/GenBank/DDBJ whole genome shotgun (WGS) entry which is preliminary data.</text>
</comment>